<dbReference type="GeneID" id="54298832"/>
<accession>A0A6A6AYB4</accession>
<dbReference type="RefSeq" id="XP_033392314.1">
    <property type="nucleotide sequence ID" value="XM_033541336.1"/>
</dbReference>
<protein>
    <submittedName>
        <fullName evidence="2">Uncharacterized protein</fullName>
    </submittedName>
</protein>
<keyword evidence="3" id="KW-1185">Reference proteome</keyword>
<feature type="compositionally biased region" description="Basic residues" evidence="1">
    <location>
        <begin position="26"/>
        <end position="37"/>
    </location>
</feature>
<reference evidence="2" key="1">
    <citation type="journal article" date="2020" name="Stud. Mycol.">
        <title>101 Dothideomycetes genomes: a test case for predicting lifestyles and emergence of pathogens.</title>
        <authorList>
            <person name="Haridas S."/>
            <person name="Albert R."/>
            <person name="Binder M."/>
            <person name="Bloem J."/>
            <person name="Labutti K."/>
            <person name="Salamov A."/>
            <person name="Andreopoulos B."/>
            <person name="Baker S."/>
            <person name="Barry K."/>
            <person name="Bills G."/>
            <person name="Bluhm B."/>
            <person name="Cannon C."/>
            <person name="Castanera R."/>
            <person name="Culley D."/>
            <person name="Daum C."/>
            <person name="Ezra D."/>
            <person name="Gonzalez J."/>
            <person name="Henrissat B."/>
            <person name="Kuo A."/>
            <person name="Liang C."/>
            <person name="Lipzen A."/>
            <person name="Lutzoni F."/>
            <person name="Magnuson J."/>
            <person name="Mondo S."/>
            <person name="Nolan M."/>
            <person name="Ohm R."/>
            <person name="Pangilinan J."/>
            <person name="Park H.-J."/>
            <person name="Ramirez L."/>
            <person name="Alfaro M."/>
            <person name="Sun H."/>
            <person name="Tritt A."/>
            <person name="Yoshinaga Y."/>
            <person name="Zwiers L.-H."/>
            <person name="Turgeon B."/>
            <person name="Goodwin S."/>
            <person name="Spatafora J."/>
            <person name="Crous P."/>
            <person name="Grigoriev I."/>
        </authorList>
    </citation>
    <scope>NUCLEOTIDE SEQUENCE</scope>
    <source>
        <strain evidence="2">CBS 121167</strain>
    </source>
</reference>
<gene>
    <name evidence="2" type="ORF">K452DRAFT_292259</name>
</gene>
<organism evidence="2 3">
    <name type="scientific">Aplosporella prunicola CBS 121167</name>
    <dbReference type="NCBI Taxonomy" id="1176127"/>
    <lineage>
        <taxon>Eukaryota</taxon>
        <taxon>Fungi</taxon>
        <taxon>Dikarya</taxon>
        <taxon>Ascomycota</taxon>
        <taxon>Pezizomycotina</taxon>
        <taxon>Dothideomycetes</taxon>
        <taxon>Dothideomycetes incertae sedis</taxon>
        <taxon>Botryosphaeriales</taxon>
        <taxon>Aplosporellaceae</taxon>
        <taxon>Aplosporella</taxon>
    </lineage>
</organism>
<feature type="compositionally biased region" description="Basic and acidic residues" evidence="1">
    <location>
        <begin position="1"/>
        <end position="17"/>
    </location>
</feature>
<sequence length="61" mass="6987">MATFGKRQDAREERDESQPEQSRLRSQNRRCHKHGRGRFADGVDDVAVGGWRGSAIFNLRS</sequence>
<evidence type="ECO:0000256" key="1">
    <source>
        <dbReference type="SAM" id="MobiDB-lite"/>
    </source>
</evidence>
<feature type="region of interest" description="Disordered" evidence="1">
    <location>
        <begin position="1"/>
        <end position="44"/>
    </location>
</feature>
<name>A0A6A6AYB4_9PEZI</name>
<dbReference type="AlphaFoldDB" id="A0A6A6AYB4"/>
<proteinExistence type="predicted"/>
<dbReference type="EMBL" id="ML995516">
    <property type="protein sequence ID" value="KAF2136596.1"/>
    <property type="molecule type" value="Genomic_DNA"/>
</dbReference>
<evidence type="ECO:0000313" key="3">
    <source>
        <dbReference type="Proteomes" id="UP000799438"/>
    </source>
</evidence>
<evidence type="ECO:0000313" key="2">
    <source>
        <dbReference type="EMBL" id="KAF2136596.1"/>
    </source>
</evidence>
<dbReference type="Proteomes" id="UP000799438">
    <property type="component" value="Unassembled WGS sequence"/>
</dbReference>